<dbReference type="Pfam" id="PF00512">
    <property type="entry name" value="HisKA"/>
    <property type="match status" value="1"/>
</dbReference>
<dbReference type="Gene3D" id="3.30.450.20">
    <property type="entry name" value="PAS domain"/>
    <property type="match status" value="1"/>
</dbReference>
<dbReference type="Pfam" id="PF00072">
    <property type="entry name" value="Response_reg"/>
    <property type="match status" value="1"/>
</dbReference>
<dbReference type="FunFam" id="1.10.287.130:FF:000001">
    <property type="entry name" value="Two-component sensor histidine kinase"/>
    <property type="match status" value="1"/>
</dbReference>
<evidence type="ECO:0000256" key="4">
    <source>
        <dbReference type="ARBA" id="ARBA00022553"/>
    </source>
</evidence>
<dbReference type="SUPFAM" id="SSF47384">
    <property type="entry name" value="Homodimeric domain of signal transducing histidine kinase"/>
    <property type="match status" value="1"/>
</dbReference>
<dbReference type="EMBL" id="WJBU01000025">
    <property type="protein sequence ID" value="MRD49472.1"/>
    <property type="molecule type" value="Genomic_DNA"/>
</dbReference>
<dbReference type="SMART" id="SM00388">
    <property type="entry name" value="HisKA"/>
    <property type="match status" value="1"/>
</dbReference>
<sequence length="744" mass="80968">MIFMPALRSIRQKLNIILVSTTLLALTIAAVALVGVDLRSQMSAIETDMQTQADIIGLVSAPALAFDDVNVAAENLRVLRAKGNVSAAALYDQHGKLFASFQASATEPVAIAPTARPAGVVFDRESIRVWRPIATSAETIGVVYLQARHELLNRALDFLGLLTVIMTTALGGALVWSNRMQRMVTQPIHEIAEVARSIQREQNFELRAPRTTNDEIGELADVFNAMLGELGHRAATLEQAIRALRASDERYQLAVRGSSAGLWDWDIAAGTMFYSPRFKALLGYTDEEFPDVPSSLANIVHEDDRQAMHDLLRAHLGEDAPYSGECRLRLKSGEYRWFLITGMAKREPNGRAFRMAGSIIDVTERKRAEQVLMESNRAKDEFIATLAHELRNPLAPIRTGLDILKKDAANGPPSQRARDTMERQLAHMIRLIDDLLDISRINSGKIRLEKTRTRLSSAIESAVEISRPAMQARGHQLKLALPDSPIELMADPTRLAQALGNLLNNAAKYTPAGGHISMRARQEAGMAVVEVTDDGVGIAPDMLEKIFTLFTQVGRTLDHAQGGLGIGLYLVRSLVTMHGGTVTAASAGTGQGSTFTVRIPCLLQPAPTPAPQEESMEQPNDPGLKVLVVDDNVDAAETLATVLDMTGRRTRVVHDGLSVLEAARQFQPDVVLLDIGLPGMSGYEVAKQLRADPGFSRTVLIAITGWGAEEDRRRTKEAGFDDHLTKPVDLGAIDALLARLTAGA</sequence>
<dbReference type="PRINTS" id="PR00344">
    <property type="entry name" value="BCTRLSENSOR"/>
</dbReference>
<dbReference type="InterPro" id="IPR005467">
    <property type="entry name" value="His_kinase_dom"/>
</dbReference>
<evidence type="ECO:0000256" key="10">
    <source>
        <dbReference type="SAM" id="Phobius"/>
    </source>
</evidence>
<dbReference type="CDD" id="cd00075">
    <property type="entry name" value="HATPase"/>
    <property type="match status" value="1"/>
</dbReference>
<feature type="domain" description="PAS" evidence="13">
    <location>
        <begin position="247"/>
        <end position="319"/>
    </location>
</feature>
<dbReference type="CDD" id="cd06225">
    <property type="entry name" value="HAMP"/>
    <property type="match status" value="1"/>
</dbReference>
<dbReference type="Pfam" id="PF00672">
    <property type="entry name" value="HAMP"/>
    <property type="match status" value="1"/>
</dbReference>
<dbReference type="InterPro" id="IPR004358">
    <property type="entry name" value="Sig_transdc_His_kin-like_C"/>
</dbReference>
<dbReference type="InterPro" id="IPR000014">
    <property type="entry name" value="PAS"/>
</dbReference>
<feature type="domain" description="PAC" evidence="14">
    <location>
        <begin position="322"/>
        <end position="374"/>
    </location>
</feature>
<feature type="domain" description="HAMP" evidence="15">
    <location>
        <begin position="182"/>
        <end position="235"/>
    </location>
</feature>
<dbReference type="CDD" id="cd17580">
    <property type="entry name" value="REC_2_DhkD-like"/>
    <property type="match status" value="1"/>
</dbReference>
<dbReference type="InterPro" id="IPR036890">
    <property type="entry name" value="HATPase_C_sf"/>
</dbReference>
<dbReference type="GO" id="GO:0005886">
    <property type="term" value="C:plasma membrane"/>
    <property type="evidence" value="ECO:0007669"/>
    <property type="project" value="UniProtKB-SubCell"/>
</dbReference>
<evidence type="ECO:0000313" key="17">
    <source>
        <dbReference type="Proteomes" id="UP000487350"/>
    </source>
</evidence>
<dbReference type="InterPro" id="IPR003660">
    <property type="entry name" value="HAMP_dom"/>
</dbReference>
<dbReference type="InterPro" id="IPR035965">
    <property type="entry name" value="PAS-like_dom_sf"/>
</dbReference>
<dbReference type="SMART" id="SM00387">
    <property type="entry name" value="HATPase_c"/>
    <property type="match status" value="1"/>
</dbReference>
<dbReference type="PANTHER" id="PTHR43547:SF2">
    <property type="entry name" value="HYBRID SIGNAL TRANSDUCTION HISTIDINE KINASE C"/>
    <property type="match status" value="1"/>
</dbReference>
<dbReference type="InterPro" id="IPR013655">
    <property type="entry name" value="PAS_fold_3"/>
</dbReference>
<organism evidence="16 17">
    <name type="scientific">Caenimonas koreensis DSM 17982</name>
    <dbReference type="NCBI Taxonomy" id="1121255"/>
    <lineage>
        <taxon>Bacteria</taxon>
        <taxon>Pseudomonadati</taxon>
        <taxon>Pseudomonadota</taxon>
        <taxon>Betaproteobacteria</taxon>
        <taxon>Burkholderiales</taxon>
        <taxon>Comamonadaceae</taxon>
        <taxon>Caenimonas</taxon>
    </lineage>
</organism>
<keyword evidence="10" id="KW-0812">Transmembrane</keyword>
<dbReference type="SMART" id="SM00448">
    <property type="entry name" value="REC"/>
    <property type="match status" value="1"/>
</dbReference>
<evidence type="ECO:0000259" key="15">
    <source>
        <dbReference type="PROSITE" id="PS50885"/>
    </source>
</evidence>
<dbReference type="PROSITE" id="PS50113">
    <property type="entry name" value="PAC"/>
    <property type="match status" value="1"/>
</dbReference>
<dbReference type="NCBIfam" id="TIGR00229">
    <property type="entry name" value="sensory_box"/>
    <property type="match status" value="1"/>
</dbReference>
<dbReference type="GO" id="GO:0000155">
    <property type="term" value="F:phosphorelay sensor kinase activity"/>
    <property type="evidence" value="ECO:0007669"/>
    <property type="project" value="InterPro"/>
</dbReference>
<dbReference type="FunFam" id="3.30.565.10:FF:000006">
    <property type="entry name" value="Sensor histidine kinase WalK"/>
    <property type="match status" value="1"/>
</dbReference>
<dbReference type="InterPro" id="IPR001789">
    <property type="entry name" value="Sig_transdc_resp-reg_receiver"/>
</dbReference>
<dbReference type="Gene3D" id="6.10.340.10">
    <property type="match status" value="1"/>
</dbReference>
<protein>
    <recommendedName>
        <fullName evidence="3">histidine kinase</fullName>
        <ecNumber evidence="3">2.7.13.3</ecNumber>
    </recommendedName>
</protein>
<dbReference type="SUPFAM" id="SSF55874">
    <property type="entry name" value="ATPase domain of HSP90 chaperone/DNA topoisomerase II/histidine kinase"/>
    <property type="match status" value="1"/>
</dbReference>
<evidence type="ECO:0000256" key="1">
    <source>
        <dbReference type="ARBA" id="ARBA00000085"/>
    </source>
</evidence>
<dbReference type="InterPro" id="IPR036097">
    <property type="entry name" value="HisK_dim/P_sf"/>
</dbReference>
<dbReference type="PROSITE" id="PS50110">
    <property type="entry name" value="RESPONSE_REGULATORY"/>
    <property type="match status" value="1"/>
</dbReference>
<dbReference type="SUPFAM" id="SSF158472">
    <property type="entry name" value="HAMP domain-like"/>
    <property type="match status" value="1"/>
</dbReference>
<evidence type="ECO:0000256" key="9">
    <source>
        <dbReference type="PROSITE-ProRule" id="PRU00169"/>
    </source>
</evidence>
<evidence type="ECO:0000256" key="7">
    <source>
        <dbReference type="ARBA" id="ARBA00023012"/>
    </source>
</evidence>
<dbReference type="InterPro" id="IPR011006">
    <property type="entry name" value="CheY-like_superfamily"/>
</dbReference>
<dbReference type="AlphaFoldDB" id="A0A844B8J2"/>
<dbReference type="CDD" id="cd00130">
    <property type="entry name" value="PAS"/>
    <property type="match status" value="1"/>
</dbReference>
<evidence type="ECO:0000256" key="5">
    <source>
        <dbReference type="ARBA" id="ARBA00022679"/>
    </source>
</evidence>
<keyword evidence="6" id="KW-0418">Kinase</keyword>
<dbReference type="Pfam" id="PF08447">
    <property type="entry name" value="PAS_3"/>
    <property type="match status" value="1"/>
</dbReference>
<name>A0A844B8J2_9BURK</name>
<evidence type="ECO:0000256" key="2">
    <source>
        <dbReference type="ARBA" id="ARBA00004429"/>
    </source>
</evidence>
<dbReference type="Pfam" id="PF17152">
    <property type="entry name" value="CHASE8"/>
    <property type="match status" value="1"/>
</dbReference>
<keyword evidence="5" id="KW-0808">Transferase</keyword>
<evidence type="ECO:0000256" key="6">
    <source>
        <dbReference type="ARBA" id="ARBA00022777"/>
    </source>
</evidence>
<dbReference type="InterPro" id="IPR003661">
    <property type="entry name" value="HisK_dim/P_dom"/>
</dbReference>
<dbReference type="InterPro" id="IPR001610">
    <property type="entry name" value="PAC"/>
</dbReference>
<dbReference type="SMART" id="SM00304">
    <property type="entry name" value="HAMP"/>
    <property type="match status" value="1"/>
</dbReference>
<dbReference type="InterPro" id="IPR003594">
    <property type="entry name" value="HATPase_dom"/>
</dbReference>
<evidence type="ECO:0000256" key="3">
    <source>
        <dbReference type="ARBA" id="ARBA00012438"/>
    </source>
</evidence>
<dbReference type="PROSITE" id="PS50112">
    <property type="entry name" value="PAS"/>
    <property type="match status" value="1"/>
</dbReference>
<keyword evidence="10" id="KW-1133">Transmembrane helix</keyword>
<dbReference type="PROSITE" id="PS50885">
    <property type="entry name" value="HAMP"/>
    <property type="match status" value="1"/>
</dbReference>
<keyword evidence="4 9" id="KW-0597">Phosphoprotein</keyword>
<comment type="catalytic activity">
    <reaction evidence="1">
        <text>ATP + protein L-histidine = ADP + protein N-phospho-L-histidine.</text>
        <dbReference type="EC" id="2.7.13.3"/>
    </reaction>
</comment>
<feature type="domain" description="Response regulatory" evidence="12">
    <location>
        <begin position="625"/>
        <end position="741"/>
    </location>
</feature>
<feature type="domain" description="Histidine kinase" evidence="11">
    <location>
        <begin position="385"/>
        <end position="603"/>
    </location>
</feature>
<evidence type="ECO:0000313" key="16">
    <source>
        <dbReference type="EMBL" id="MRD49472.1"/>
    </source>
</evidence>
<dbReference type="SUPFAM" id="SSF52172">
    <property type="entry name" value="CheY-like"/>
    <property type="match status" value="1"/>
</dbReference>
<dbReference type="PANTHER" id="PTHR43547">
    <property type="entry name" value="TWO-COMPONENT HISTIDINE KINASE"/>
    <property type="match status" value="1"/>
</dbReference>
<dbReference type="Proteomes" id="UP000487350">
    <property type="component" value="Unassembled WGS sequence"/>
</dbReference>
<reference evidence="16 17" key="1">
    <citation type="submission" date="2019-11" db="EMBL/GenBank/DDBJ databases">
        <title>Caenimonas koreensis gen. nov., sp. nov., isolated from activated sludge.</title>
        <authorList>
            <person name="Seung H.R."/>
        </authorList>
    </citation>
    <scope>NUCLEOTIDE SEQUENCE [LARGE SCALE GENOMIC DNA]</scope>
    <source>
        <strain evidence="16 17">EMB320</strain>
    </source>
</reference>
<feature type="transmembrane region" description="Helical" evidence="10">
    <location>
        <begin position="14"/>
        <end position="36"/>
    </location>
</feature>
<accession>A0A844B8J2</accession>
<dbReference type="EC" id="2.7.13.3" evidence="3"/>
<feature type="modified residue" description="4-aspartylphosphate" evidence="9">
    <location>
        <position position="674"/>
    </location>
</feature>
<dbReference type="RefSeq" id="WP_153586783.1">
    <property type="nucleotide sequence ID" value="NZ_WJBU01000025.1"/>
</dbReference>
<dbReference type="SMART" id="SM00086">
    <property type="entry name" value="PAC"/>
    <property type="match status" value="1"/>
</dbReference>
<keyword evidence="17" id="KW-1185">Reference proteome</keyword>
<keyword evidence="8 10" id="KW-0472">Membrane</keyword>
<dbReference type="Gene3D" id="1.10.287.130">
    <property type="match status" value="1"/>
</dbReference>
<dbReference type="PROSITE" id="PS50109">
    <property type="entry name" value="HIS_KIN"/>
    <property type="match status" value="1"/>
</dbReference>
<dbReference type="SMART" id="SM00091">
    <property type="entry name" value="PAS"/>
    <property type="match status" value="1"/>
</dbReference>
<dbReference type="SUPFAM" id="SSF55785">
    <property type="entry name" value="PYP-like sensor domain (PAS domain)"/>
    <property type="match status" value="1"/>
</dbReference>
<comment type="caution">
    <text evidence="16">The sequence shown here is derived from an EMBL/GenBank/DDBJ whole genome shotgun (WGS) entry which is preliminary data.</text>
</comment>
<keyword evidence="7" id="KW-0902">Two-component regulatory system</keyword>
<evidence type="ECO:0000259" key="14">
    <source>
        <dbReference type="PROSITE" id="PS50113"/>
    </source>
</evidence>
<evidence type="ECO:0000256" key="8">
    <source>
        <dbReference type="ARBA" id="ARBA00023136"/>
    </source>
</evidence>
<evidence type="ECO:0000259" key="11">
    <source>
        <dbReference type="PROSITE" id="PS50109"/>
    </source>
</evidence>
<dbReference type="OrthoDB" id="9810730at2"/>
<proteinExistence type="predicted"/>
<dbReference type="CDD" id="cd00082">
    <property type="entry name" value="HisKA"/>
    <property type="match status" value="1"/>
</dbReference>
<evidence type="ECO:0000259" key="13">
    <source>
        <dbReference type="PROSITE" id="PS50112"/>
    </source>
</evidence>
<gene>
    <name evidence="16" type="ORF">GHT07_19540</name>
</gene>
<dbReference type="InterPro" id="IPR033417">
    <property type="entry name" value="CHASE8"/>
</dbReference>
<dbReference type="Gene3D" id="3.30.565.10">
    <property type="entry name" value="Histidine kinase-like ATPase, C-terminal domain"/>
    <property type="match status" value="1"/>
</dbReference>
<dbReference type="InterPro" id="IPR000700">
    <property type="entry name" value="PAS-assoc_C"/>
</dbReference>
<dbReference type="Pfam" id="PF02518">
    <property type="entry name" value="HATPase_c"/>
    <property type="match status" value="1"/>
</dbReference>
<dbReference type="Gene3D" id="3.40.50.2300">
    <property type="match status" value="1"/>
</dbReference>
<comment type="subcellular location">
    <subcellularLocation>
        <location evidence="2">Cell inner membrane</location>
        <topology evidence="2">Multi-pass membrane protein</topology>
    </subcellularLocation>
</comment>
<evidence type="ECO:0000259" key="12">
    <source>
        <dbReference type="PROSITE" id="PS50110"/>
    </source>
</evidence>